<sequence length="69" mass="7846">MILIDSSNTGAETEPRLCHRSLFMTTWSLFVNLFESEILHVPDKCGEHPIPAEKDLLSSSKFTIYATIY</sequence>
<dbReference type="Proteomes" id="UP000479000">
    <property type="component" value="Unassembled WGS sequence"/>
</dbReference>
<evidence type="ECO:0000313" key="1">
    <source>
        <dbReference type="EMBL" id="CAA9999813.1"/>
    </source>
</evidence>
<reference evidence="1 2" key="1">
    <citation type="submission" date="2020-02" db="EMBL/GenBank/DDBJ databases">
        <authorList>
            <person name="Ferguson B K."/>
        </authorList>
    </citation>
    <scope>NUCLEOTIDE SEQUENCE [LARGE SCALE GENOMIC DNA]</scope>
</reference>
<name>A0A6H5GDN8_9HEMI</name>
<gene>
    <name evidence="1" type="ORF">NTEN_LOCUS6058</name>
</gene>
<protein>
    <submittedName>
        <fullName evidence="1">Uncharacterized protein</fullName>
    </submittedName>
</protein>
<organism evidence="1 2">
    <name type="scientific">Nesidiocoris tenuis</name>
    <dbReference type="NCBI Taxonomy" id="355587"/>
    <lineage>
        <taxon>Eukaryota</taxon>
        <taxon>Metazoa</taxon>
        <taxon>Ecdysozoa</taxon>
        <taxon>Arthropoda</taxon>
        <taxon>Hexapoda</taxon>
        <taxon>Insecta</taxon>
        <taxon>Pterygota</taxon>
        <taxon>Neoptera</taxon>
        <taxon>Paraneoptera</taxon>
        <taxon>Hemiptera</taxon>
        <taxon>Heteroptera</taxon>
        <taxon>Panheteroptera</taxon>
        <taxon>Cimicomorpha</taxon>
        <taxon>Miridae</taxon>
        <taxon>Dicyphina</taxon>
        <taxon>Nesidiocoris</taxon>
    </lineage>
</organism>
<dbReference type="EMBL" id="CADCXU010009056">
    <property type="protein sequence ID" value="CAA9999813.1"/>
    <property type="molecule type" value="Genomic_DNA"/>
</dbReference>
<evidence type="ECO:0000313" key="2">
    <source>
        <dbReference type="Proteomes" id="UP000479000"/>
    </source>
</evidence>
<dbReference type="AlphaFoldDB" id="A0A6H5GDN8"/>
<keyword evidence="2" id="KW-1185">Reference proteome</keyword>
<proteinExistence type="predicted"/>
<accession>A0A6H5GDN8</accession>